<evidence type="ECO:0000313" key="3">
    <source>
        <dbReference type="Proteomes" id="UP000606786"/>
    </source>
</evidence>
<gene>
    <name evidence="2" type="ORF">CCAP1982_LOCUS11777</name>
</gene>
<protein>
    <submittedName>
        <fullName evidence="2">(Mediterranean fruit fly) hypothetical protein</fullName>
    </submittedName>
</protein>
<reference evidence="2" key="1">
    <citation type="submission" date="2020-11" db="EMBL/GenBank/DDBJ databases">
        <authorList>
            <person name="Whitehead M."/>
        </authorList>
    </citation>
    <scope>NUCLEOTIDE SEQUENCE</scope>
    <source>
        <strain evidence="2">EGII</strain>
    </source>
</reference>
<feature type="compositionally biased region" description="Basic and acidic residues" evidence="1">
    <location>
        <begin position="28"/>
        <end position="38"/>
    </location>
</feature>
<feature type="region of interest" description="Disordered" evidence="1">
    <location>
        <begin position="1"/>
        <end position="44"/>
    </location>
</feature>
<dbReference type="EMBL" id="CAJHJT010000034">
    <property type="protein sequence ID" value="CAD7003316.1"/>
    <property type="molecule type" value="Genomic_DNA"/>
</dbReference>
<organism evidence="2 3">
    <name type="scientific">Ceratitis capitata</name>
    <name type="common">Mediterranean fruit fly</name>
    <name type="synonym">Tephritis capitata</name>
    <dbReference type="NCBI Taxonomy" id="7213"/>
    <lineage>
        <taxon>Eukaryota</taxon>
        <taxon>Metazoa</taxon>
        <taxon>Ecdysozoa</taxon>
        <taxon>Arthropoda</taxon>
        <taxon>Hexapoda</taxon>
        <taxon>Insecta</taxon>
        <taxon>Pterygota</taxon>
        <taxon>Neoptera</taxon>
        <taxon>Endopterygota</taxon>
        <taxon>Diptera</taxon>
        <taxon>Brachycera</taxon>
        <taxon>Muscomorpha</taxon>
        <taxon>Tephritoidea</taxon>
        <taxon>Tephritidae</taxon>
        <taxon>Ceratitis</taxon>
        <taxon>Ceratitis</taxon>
    </lineage>
</organism>
<dbReference type="AlphaFoldDB" id="A0A811V0A9"/>
<keyword evidence="3" id="KW-1185">Reference proteome</keyword>
<name>A0A811V0A9_CERCA</name>
<sequence length="70" mass="8347">MSDQLAVEEDLMKDISDELFTEDGPVFKTEKSNPEHEPSSQYNRESCAKSIRYYQKYARELEEENRNLRK</sequence>
<evidence type="ECO:0000313" key="2">
    <source>
        <dbReference type="EMBL" id="CAD7003316.1"/>
    </source>
</evidence>
<accession>A0A811V0A9</accession>
<proteinExistence type="predicted"/>
<evidence type="ECO:0000256" key="1">
    <source>
        <dbReference type="SAM" id="MobiDB-lite"/>
    </source>
</evidence>
<comment type="caution">
    <text evidence="2">The sequence shown here is derived from an EMBL/GenBank/DDBJ whole genome shotgun (WGS) entry which is preliminary data.</text>
</comment>
<dbReference type="Proteomes" id="UP000606786">
    <property type="component" value="Unassembled WGS sequence"/>
</dbReference>